<keyword evidence="2 4" id="KW-0560">Oxidoreductase</keyword>
<dbReference type="InterPro" id="IPR006140">
    <property type="entry name" value="D-isomer_DH_NAD-bd"/>
</dbReference>
<comment type="caution">
    <text evidence="7">The sequence shown here is derived from an EMBL/GenBank/DDBJ whole genome shotgun (WGS) entry which is preliminary data.</text>
</comment>
<keyword evidence="3" id="KW-0520">NAD</keyword>
<dbReference type="OrthoDB" id="1522997at2"/>
<sequence length="337" mass="37313">MSHVAQKIFITRKITASGVKLMEDAGFSVTEWTEKRDLTQEELIGHCKNYDALVSAGPNKLDKHFLNECRHLKVIALHAVGFDNVDVAEATRLGILVGNTPGVLSKTTADTAFLLMLNVSRKAFYHHQRILNGEWGFFDPTVNLGIELDGKTLGIFGLGNIGTEMAKRCSRAFGMKVIYHNRSRNEEAEKELGAEYVSFDELLDRSDILSVHSSLNKENGAIFNRDVFAKMKSTAIFINTARGAMHDEEALIEALRNGIIWGAGLDVSNPEPMLPHNPLLTMENVAVTPHIGTSTEETRVEMVRLIAENIIAGLKGQSLPYPVNPEVYKADTSEKQH</sequence>
<keyword evidence="8" id="KW-1185">Reference proteome</keyword>
<dbReference type="SUPFAM" id="SSF52283">
    <property type="entry name" value="Formate/glycerate dehydrogenase catalytic domain-like"/>
    <property type="match status" value="1"/>
</dbReference>
<dbReference type="InterPro" id="IPR036291">
    <property type="entry name" value="NAD(P)-bd_dom_sf"/>
</dbReference>
<feature type="domain" description="D-isomer specific 2-hydroxyacid dehydrogenase NAD-binding" evidence="6">
    <location>
        <begin position="114"/>
        <end position="292"/>
    </location>
</feature>
<comment type="similarity">
    <text evidence="1 4">Belongs to the D-isomer specific 2-hydroxyacid dehydrogenase family.</text>
</comment>
<evidence type="ECO:0000259" key="5">
    <source>
        <dbReference type="Pfam" id="PF00389"/>
    </source>
</evidence>
<dbReference type="Proteomes" id="UP000245647">
    <property type="component" value="Unassembled WGS sequence"/>
</dbReference>
<dbReference type="FunFam" id="3.40.50.720:FF:000203">
    <property type="entry name" value="D-3-phosphoglycerate dehydrogenase (SerA)"/>
    <property type="match status" value="1"/>
</dbReference>
<dbReference type="GO" id="GO:0005829">
    <property type="term" value="C:cytosol"/>
    <property type="evidence" value="ECO:0007669"/>
    <property type="project" value="TreeGrafter"/>
</dbReference>
<feature type="domain" description="D-isomer specific 2-hydroxyacid dehydrogenase catalytic" evidence="5">
    <location>
        <begin position="8"/>
        <end position="324"/>
    </location>
</feature>
<dbReference type="GO" id="GO:0030267">
    <property type="term" value="F:glyoxylate reductase (NADPH) activity"/>
    <property type="evidence" value="ECO:0007669"/>
    <property type="project" value="TreeGrafter"/>
</dbReference>
<evidence type="ECO:0000256" key="3">
    <source>
        <dbReference type="ARBA" id="ARBA00023027"/>
    </source>
</evidence>
<evidence type="ECO:0000256" key="1">
    <source>
        <dbReference type="ARBA" id="ARBA00005854"/>
    </source>
</evidence>
<dbReference type="PANTHER" id="PTHR10996:SF178">
    <property type="entry name" value="2-HYDROXYACID DEHYDROGENASE YGL185C-RELATED"/>
    <property type="match status" value="1"/>
</dbReference>
<gene>
    <name evidence="7" type="ORF">DDR33_09500</name>
</gene>
<dbReference type="CDD" id="cd05301">
    <property type="entry name" value="GDH"/>
    <property type="match status" value="1"/>
</dbReference>
<accession>A0A2U2PH05</accession>
<dbReference type="Pfam" id="PF00389">
    <property type="entry name" value="2-Hacid_dh"/>
    <property type="match status" value="1"/>
</dbReference>
<dbReference type="InterPro" id="IPR050223">
    <property type="entry name" value="D-isomer_2-hydroxyacid_DH"/>
</dbReference>
<dbReference type="SUPFAM" id="SSF51735">
    <property type="entry name" value="NAD(P)-binding Rossmann-fold domains"/>
    <property type="match status" value="1"/>
</dbReference>
<protein>
    <submittedName>
        <fullName evidence="7">D-glycerate dehydrogenase</fullName>
    </submittedName>
</protein>
<dbReference type="PANTHER" id="PTHR10996">
    <property type="entry name" value="2-HYDROXYACID DEHYDROGENASE-RELATED"/>
    <property type="match status" value="1"/>
</dbReference>
<dbReference type="GO" id="GO:0016618">
    <property type="term" value="F:hydroxypyruvate reductase [NAD(P)H] activity"/>
    <property type="evidence" value="ECO:0007669"/>
    <property type="project" value="TreeGrafter"/>
</dbReference>
<evidence type="ECO:0000256" key="2">
    <source>
        <dbReference type="ARBA" id="ARBA00023002"/>
    </source>
</evidence>
<dbReference type="InterPro" id="IPR029752">
    <property type="entry name" value="D-isomer_DH_CS1"/>
</dbReference>
<evidence type="ECO:0000259" key="6">
    <source>
        <dbReference type="Pfam" id="PF02826"/>
    </source>
</evidence>
<dbReference type="Gene3D" id="3.40.50.720">
    <property type="entry name" value="NAD(P)-binding Rossmann-like Domain"/>
    <property type="match status" value="2"/>
</dbReference>
<dbReference type="AlphaFoldDB" id="A0A2U2PH05"/>
<dbReference type="EMBL" id="QEAS01000007">
    <property type="protein sequence ID" value="PWG80697.1"/>
    <property type="molecule type" value="Genomic_DNA"/>
</dbReference>
<dbReference type="Pfam" id="PF02826">
    <property type="entry name" value="2-Hacid_dh_C"/>
    <property type="match status" value="1"/>
</dbReference>
<dbReference type="PROSITE" id="PS00065">
    <property type="entry name" value="D_2_HYDROXYACID_DH_1"/>
    <property type="match status" value="1"/>
</dbReference>
<proteinExistence type="inferred from homology"/>
<evidence type="ECO:0000313" key="8">
    <source>
        <dbReference type="Proteomes" id="UP000245647"/>
    </source>
</evidence>
<name>A0A2U2PH05_9SPHI</name>
<evidence type="ECO:0000313" key="7">
    <source>
        <dbReference type="EMBL" id="PWG80697.1"/>
    </source>
</evidence>
<evidence type="ECO:0000256" key="4">
    <source>
        <dbReference type="RuleBase" id="RU003719"/>
    </source>
</evidence>
<dbReference type="InterPro" id="IPR006139">
    <property type="entry name" value="D-isomer_2_OHA_DH_cat_dom"/>
</dbReference>
<organism evidence="7 8">
    <name type="scientific">Pararcticibacter amylolyticus</name>
    <dbReference type="NCBI Taxonomy" id="2173175"/>
    <lineage>
        <taxon>Bacteria</taxon>
        <taxon>Pseudomonadati</taxon>
        <taxon>Bacteroidota</taxon>
        <taxon>Sphingobacteriia</taxon>
        <taxon>Sphingobacteriales</taxon>
        <taxon>Sphingobacteriaceae</taxon>
        <taxon>Pararcticibacter</taxon>
    </lineage>
</organism>
<reference evidence="7 8" key="1">
    <citation type="submission" date="2018-04" db="EMBL/GenBank/DDBJ databases">
        <title>Pedobacter chongqingensis sp. nov., isolated from a rottenly hemp rope.</title>
        <authorList>
            <person name="Cai Y."/>
        </authorList>
    </citation>
    <scope>NUCLEOTIDE SEQUENCE [LARGE SCALE GENOMIC DNA]</scope>
    <source>
        <strain evidence="7 8">FJ4-8</strain>
    </source>
</reference>
<dbReference type="GO" id="GO:0051287">
    <property type="term" value="F:NAD binding"/>
    <property type="evidence" value="ECO:0007669"/>
    <property type="project" value="InterPro"/>
</dbReference>